<keyword evidence="2" id="KW-1185">Reference proteome</keyword>
<name>A0ABR2HTF4_9EUKA</name>
<protein>
    <submittedName>
        <fullName evidence="1">Uncharacterized protein</fullName>
    </submittedName>
</protein>
<evidence type="ECO:0000313" key="2">
    <source>
        <dbReference type="Proteomes" id="UP001470230"/>
    </source>
</evidence>
<evidence type="ECO:0000313" key="1">
    <source>
        <dbReference type="EMBL" id="KAK8852359.1"/>
    </source>
</evidence>
<comment type="caution">
    <text evidence="1">The sequence shown here is derived from an EMBL/GenBank/DDBJ whole genome shotgun (WGS) entry which is preliminary data.</text>
</comment>
<reference evidence="1 2" key="1">
    <citation type="submission" date="2024-04" db="EMBL/GenBank/DDBJ databases">
        <title>Tritrichomonas musculus Genome.</title>
        <authorList>
            <person name="Alves-Ferreira E."/>
            <person name="Grigg M."/>
            <person name="Lorenzi H."/>
            <person name="Galac M."/>
        </authorList>
    </citation>
    <scope>NUCLEOTIDE SEQUENCE [LARGE SCALE GENOMIC DNA]</scope>
    <source>
        <strain evidence="1 2">EAF2021</strain>
    </source>
</reference>
<organism evidence="1 2">
    <name type="scientific">Tritrichomonas musculus</name>
    <dbReference type="NCBI Taxonomy" id="1915356"/>
    <lineage>
        <taxon>Eukaryota</taxon>
        <taxon>Metamonada</taxon>
        <taxon>Parabasalia</taxon>
        <taxon>Tritrichomonadida</taxon>
        <taxon>Tritrichomonadidae</taxon>
        <taxon>Tritrichomonas</taxon>
    </lineage>
</organism>
<dbReference type="Proteomes" id="UP001470230">
    <property type="component" value="Unassembled WGS sequence"/>
</dbReference>
<sequence>MNQEETESALNFLNSLKWPKEQSGYVMSNESNLPPYRILSKMLREKKIMQQMTWNKAQCIEALGGIENVQDNIKNTRSIISENLAATLINELMTQKEFTDEIMQLTQDDSGTLMHIIQNEESCHIEQQENMFS</sequence>
<dbReference type="EMBL" id="JAPFFF010000023">
    <property type="protein sequence ID" value="KAK8852359.1"/>
    <property type="molecule type" value="Genomic_DNA"/>
</dbReference>
<proteinExistence type="predicted"/>
<gene>
    <name evidence="1" type="ORF">M9Y10_017333</name>
</gene>
<accession>A0ABR2HTF4</accession>